<dbReference type="PROSITE" id="PS50109">
    <property type="entry name" value="HIS_KIN"/>
    <property type="match status" value="1"/>
</dbReference>
<evidence type="ECO:0000256" key="2">
    <source>
        <dbReference type="ARBA" id="ARBA00012438"/>
    </source>
</evidence>
<keyword evidence="9" id="KW-0812">Transmembrane</keyword>
<evidence type="ECO:0000259" key="10">
    <source>
        <dbReference type="PROSITE" id="PS50109"/>
    </source>
</evidence>
<dbReference type="EC" id="2.7.13.3" evidence="2"/>
<keyword evidence="7" id="KW-0902">Two-component regulatory system</keyword>
<sequence>MNRIFTKLSLKKRLLIIILTSSLLPLGLIGTLSYYKMYSMLNNKIESSVQNNLQQVELSLSNTLSNLNHVTQQLAFNGSIGRDLKQYLDSTNVYEKSRLEKELVNELNIINFANPTIGLTFYYFQNDHRFLFENFPIKKDFDLDKLPILQQYDSITYYGPHKASNRFDDSSVISVFRQANIPDRDDVYVYVETGFNFAEKILQSNPKGMHVDHLIVNDKGIVSYSENSDAFPIGAAYPADTEPGKLVKHNGYYLFQNVSNQGWSVVSVIAKSEYNKEITEWIMQFAGFSLLTIAVSLLLGWLLWRMMYVPLTKFNNEIMQLANKNFHSEIKMMQIPEFDHLLHQFWHMRRQIWDLLAEVEQKEKRKADLEVEKLMYQINPHFLYNTLDTVCWLARLNGQDEIDRLVTSLNKLLHYNLDKQGQDTTIKQEIGALKEYLNLQQIRYDFRFGVKIEADETAENLSIPRFILQPLVENALYHGLGDDGVIEVHVSMEDSSHVIVSVSDNGIGLSEEAIQKLLHNERGEHKKMGFGIGINYVKRILSSRYGPGAELQIKSSEGQGTTVLLRLPLKKEGK</sequence>
<evidence type="ECO:0000313" key="11">
    <source>
        <dbReference type="EMBL" id="UVI31267.1"/>
    </source>
</evidence>
<dbReference type="InterPro" id="IPR004358">
    <property type="entry name" value="Sig_transdc_His_kin-like_C"/>
</dbReference>
<dbReference type="InterPro" id="IPR050640">
    <property type="entry name" value="Bact_2-comp_sensor_kinase"/>
</dbReference>
<accession>A0ABY5SBD9</accession>
<comment type="catalytic activity">
    <reaction evidence="1">
        <text>ATP + protein L-histidine = ADP + protein N-phospho-L-histidine.</text>
        <dbReference type="EC" id="2.7.13.3"/>
    </reaction>
</comment>
<evidence type="ECO:0000256" key="4">
    <source>
        <dbReference type="ARBA" id="ARBA00022741"/>
    </source>
</evidence>
<evidence type="ECO:0000256" key="6">
    <source>
        <dbReference type="ARBA" id="ARBA00022840"/>
    </source>
</evidence>
<reference evidence="11" key="1">
    <citation type="submission" date="2022-01" db="EMBL/GenBank/DDBJ databases">
        <title>Paenibacillus spongiae sp. nov., isolated from marine sponge.</title>
        <authorList>
            <person name="Li Z."/>
            <person name="Zhang M."/>
        </authorList>
    </citation>
    <scope>NUCLEOTIDE SEQUENCE</scope>
    <source>
        <strain evidence="11">PHS-Z3</strain>
    </source>
</reference>
<dbReference type="Pfam" id="PF06580">
    <property type="entry name" value="His_kinase"/>
    <property type="match status" value="1"/>
</dbReference>
<organism evidence="11 12">
    <name type="scientific">Paenibacillus spongiae</name>
    <dbReference type="NCBI Taxonomy" id="2909671"/>
    <lineage>
        <taxon>Bacteria</taxon>
        <taxon>Bacillati</taxon>
        <taxon>Bacillota</taxon>
        <taxon>Bacilli</taxon>
        <taxon>Bacillales</taxon>
        <taxon>Paenibacillaceae</taxon>
        <taxon>Paenibacillus</taxon>
    </lineage>
</organism>
<keyword evidence="3" id="KW-0808">Transferase</keyword>
<dbReference type="Pfam" id="PF02518">
    <property type="entry name" value="HATPase_c"/>
    <property type="match status" value="1"/>
</dbReference>
<evidence type="ECO:0000256" key="5">
    <source>
        <dbReference type="ARBA" id="ARBA00022777"/>
    </source>
</evidence>
<dbReference type="SMART" id="SM00387">
    <property type="entry name" value="HATPase_c"/>
    <property type="match status" value="1"/>
</dbReference>
<keyword evidence="9" id="KW-0472">Membrane</keyword>
<dbReference type="InterPro" id="IPR003594">
    <property type="entry name" value="HATPase_dom"/>
</dbReference>
<name>A0ABY5SBD9_9BACL</name>
<evidence type="ECO:0000313" key="12">
    <source>
        <dbReference type="Proteomes" id="UP001057877"/>
    </source>
</evidence>
<dbReference type="Gene3D" id="6.10.340.10">
    <property type="match status" value="1"/>
</dbReference>
<protein>
    <recommendedName>
        <fullName evidence="2">histidine kinase</fullName>
        <ecNumber evidence="2">2.7.13.3</ecNumber>
    </recommendedName>
</protein>
<feature type="domain" description="Histidine kinase" evidence="10">
    <location>
        <begin position="467"/>
        <end position="571"/>
    </location>
</feature>
<keyword evidence="5 11" id="KW-0418">Kinase</keyword>
<feature type="transmembrane region" description="Helical" evidence="9">
    <location>
        <begin position="281"/>
        <end position="304"/>
    </location>
</feature>
<dbReference type="InterPro" id="IPR010559">
    <property type="entry name" value="Sig_transdc_His_kin_internal"/>
</dbReference>
<gene>
    <name evidence="11" type="ORF">L1F29_05335</name>
</gene>
<proteinExistence type="predicted"/>
<dbReference type="Proteomes" id="UP001057877">
    <property type="component" value="Chromosome"/>
</dbReference>
<evidence type="ECO:0000256" key="1">
    <source>
        <dbReference type="ARBA" id="ARBA00000085"/>
    </source>
</evidence>
<feature type="transmembrane region" description="Helical" evidence="9">
    <location>
        <begin position="14"/>
        <end position="35"/>
    </location>
</feature>
<evidence type="ECO:0000256" key="9">
    <source>
        <dbReference type="SAM" id="Phobius"/>
    </source>
</evidence>
<dbReference type="PANTHER" id="PTHR34220">
    <property type="entry name" value="SENSOR HISTIDINE KINASE YPDA"/>
    <property type="match status" value="1"/>
</dbReference>
<dbReference type="EMBL" id="CP091430">
    <property type="protein sequence ID" value="UVI31267.1"/>
    <property type="molecule type" value="Genomic_DNA"/>
</dbReference>
<dbReference type="SUPFAM" id="SSF55874">
    <property type="entry name" value="ATPase domain of HSP90 chaperone/DNA topoisomerase II/histidine kinase"/>
    <property type="match status" value="1"/>
</dbReference>
<keyword evidence="8" id="KW-0175">Coiled coil</keyword>
<dbReference type="InterPro" id="IPR036890">
    <property type="entry name" value="HATPase_C_sf"/>
</dbReference>
<dbReference type="GO" id="GO:0016301">
    <property type="term" value="F:kinase activity"/>
    <property type="evidence" value="ECO:0007669"/>
    <property type="project" value="UniProtKB-KW"/>
</dbReference>
<evidence type="ECO:0000256" key="7">
    <source>
        <dbReference type="ARBA" id="ARBA00023012"/>
    </source>
</evidence>
<keyword evidence="6" id="KW-0067">ATP-binding</keyword>
<keyword evidence="9" id="KW-1133">Transmembrane helix</keyword>
<dbReference type="InterPro" id="IPR005467">
    <property type="entry name" value="His_kinase_dom"/>
</dbReference>
<dbReference type="Gene3D" id="3.30.565.10">
    <property type="entry name" value="Histidine kinase-like ATPase, C-terminal domain"/>
    <property type="match status" value="1"/>
</dbReference>
<feature type="coiled-coil region" evidence="8">
    <location>
        <begin position="352"/>
        <end position="379"/>
    </location>
</feature>
<evidence type="ECO:0000256" key="8">
    <source>
        <dbReference type="SAM" id="Coils"/>
    </source>
</evidence>
<evidence type="ECO:0000256" key="3">
    <source>
        <dbReference type="ARBA" id="ARBA00022679"/>
    </source>
</evidence>
<keyword evidence="12" id="KW-1185">Reference proteome</keyword>
<dbReference type="RefSeq" id="WP_258387331.1">
    <property type="nucleotide sequence ID" value="NZ_CP091430.1"/>
</dbReference>
<keyword evidence="4" id="KW-0547">Nucleotide-binding</keyword>
<dbReference type="PRINTS" id="PR00344">
    <property type="entry name" value="BCTRLSENSOR"/>
</dbReference>
<dbReference type="PANTHER" id="PTHR34220:SF7">
    <property type="entry name" value="SENSOR HISTIDINE KINASE YPDA"/>
    <property type="match status" value="1"/>
</dbReference>